<evidence type="ECO:0000256" key="4">
    <source>
        <dbReference type="ARBA" id="ARBA00011771"/>
    </source>
</evidence>
<evidence type="ECO:0000256" key="3">
    <source>
        <dbReference type="ARBA" id="ARBA00009292"/>
    </source>
</evidence>
<dbReference type="Gene3D" id="1.10.645.10">
    <property type="entry name" value="Cytochrome-c3 Hydrogenase, chain B"/>
    <property type="match status" value="1"/>
</dbReference>
<dbReference type="SUPFAM" id="SSF56762">
    <property type="entry name" value="HydB/Nqo4-like"/>
    <property type="match status" value="1"/>
</dbReference>
<name>A0ABR7T1A6_HELCL</name>
<evidence type="ECO:0000256" key="6">
    <source>
        <dbReference type="ARBA" id="ARBA00022723"/>
    </source>
</evidence>
<dbReference type="PANTHER" id="PTHR42958:SF2">
    <property type="entry name" value="UPTAKE HYDROGENASE LARGE SUBUNIT"/>
    <property type="match status" value="1"/>
</dbReference>
<comment type="cofactor">
    <cofactor evidence="1">
        <name>Ni(2+)</name>
        <dbReference type="ChEBI" id="CHEBI:49786"/>
    </cofactor>
</comment>
<dbReference type="PROSITE" id="PS00507">
    <property type="entry name" value="NI_HGENASE_L_1"/>
    <property type="match status" value="1"/>
</dbReference>
<evidence type="ECO:0000313" key="9">
    <source>
        <dbReference type="Proteomes" id="UP000617402"/>
    </source>
</evidence>
<dbReference type="EMBL" id="JACVHF010000006">
    <property type="protein sequence ID" value="MBC9784562.1"/>
    <property type="molecule type" value="Genomic_DNA"/>
</dbReference>
<comment type="subunit">
    <text evidence="4">Heterodimer of a large and a small subunit.</text>
</comment>
<reference evidence="8 9" key="1">
    <citation type="submission" date="2020-07" db="EMBL/GenBank/DDBJ databases">
        <title>Draft whole-genome sequence of Heliobacterium chlorum DSM 3682, type strain.</title>
        <authorList>
            <person name="Kyndt J.A."/>
            <person name="Meyer T.E."/>
            <person name="Imhoff J.F."/>
        </authorList>
    </citation>
    <scope>NUCLEOTIDE SEQUENCE [LARGE SCALE GENOMIC DNA]</scope>
    <source>
        <strain evidence="8 9">DSM 3682</strain>
    </source>
</reference>
<dbReference type="InterPro" id="IPR018194">
    <property type="entry name" value="Ni-dep_hyd_lsu_Ni_BS"/>
</dbReference>
<gene>
    <name evidence="8" type="ORF">H1S01_08550</name>
</gene>
<dbReference type="InterPro" id="IPR001501">
    <property type="entry name" value="Ni-dep_hyd_lsu"/>
</dbReference>
<evidence type="ECO:0000313" key="8">
    <source>
        <dbReference type="EMBL" id="MBC9784562.1"/>
    </source>
</evidence>
<evidence type="ECO:0000256" key="1">
    <source>
        <dbReference type="ARBA" id="ARBA00001967"/>
    </source>
</evidence>
<comment type="caution">
    <text evidence="8">The sequence shown here is derived from an EMBL/GenBank/DDBJ whole genome shotgun (WGS) entry which is preliminary data.</text>
</comment>
<dbReference type="Proteomes" id="UP000617402">
    <property type="component" value="Unassembled WGS sequence"/>
</dbReference>
<dbReference type="InterPro" id="IPR050867">
    <property type="entry name" value="NiFe/NiFeSe_hydrgnase_LSU"/>
</dbReference>
<evidence type="ECO:0000256" key="5">
    <source>
        <dbReference type="ARBA" id="ARBA00022596"/>
    </source>
</evidence>
<dbReference type="RefSeq" id="WP_188039669.1">
    <property type="nucleotide sequence ID" value="NZ_JACVHF010000006.1"/>
</dbReference>
<protein>
    <submittedName>
        <fullName evidence="8">Nickel-dependent hydrogenase large subunit</fullName>
    </submittedName>
</protein>
<comment type="subcellular location">
    <subcellularLocation>
        <location evidence="2">Cell envelope</location>
    </subcellularLocation>
</comment>
<organism evidence="8 9">
    <name type="scientific">Heliobacterium chlorum</name>
    <dbReference type="NCBI Taxonomy" id="2698"/>
    <lineage>
        <taxon>Bacteria</taxon>
        <taxon>Bacillati</taxon>
        <taxon>Bacillota</taxon>
        <taxon>Clostridia</taxon>
        <taxon>Eubacteriales</taxon>
        <taxon>Heliobacteriaceae</taxon>
        <taxon>Heliobacterium</taxon>
    </lineage>
</organism>
<keyword evidence="5" id="KW-0533">Nickel</keyword>
<keyword evidence="6" id="KW-0479">Metal-binding</keyword>
<proteinExistence type="inferred from homology"/>
<evidence type="ECO:0000256" key="2">
    <source>
        <dbReference type="ARBA" id="ARBA00004196"/>
    </source>
</evidence>
<dbReference type="Pfam" id="PF00374">
    <property type="entry name" value="NiFeSe_Hases"/>
    <property type="match status" value="3"/>
</dbReference>
<keyword evidence="7" id="KW-0560">Oxidoreductase</keyword>
<dbReference type="PANTHER" id="PTHR42958">
    <property type="entry name" value="HYDROGENASE-2 LARGE CHAIN"/>
    <property type="match status" value="1"/>
</dbReference>
<dbReference type="InterPro" id="IPR029014">
    <property type="entry name" value="NiFe-Hase_large"/>
</dbReference>
<keyword evidence="9" id="KW-1185">Reference proteome</keyword>
<comment type="similarity">
    <text evidence="3">Belongs to the [NiFe]/[NiFeSe] hydrogenase large subunit family.</text>
</comment>
<sequence length="503" mass="56789">MSRQRIMFSPVTRLSGLLSVEVFLEGRWVSEANASATLFRGFEWIMRDRHVTDAVYLTQRVCGICSTSHGAVASYLLDDLLNNSIPEQGQYLRNIMFGADFLQNHIRHFYLFSLPDFVRMPDHPPFQQQNLADARFDSATTRQMVAHYFEGIKASQKCHQILAIFGGKAPHQHSFVHGGVSVAPTADKVATALALLQEVNDFVQGCMVPDTERIARTYGDYFHIGQTPRRMLSFGLFRFGEKNEQVLWRSGLLKEQQVTVPQISFIQEEVTHSWYECSPEVSRRLGVFPNSDGEGYPGVSQGSGNDGSCERHEIIPDPYKRQAYSFVKSVQYAGETYQVGPLARMLINGFYRGGTSTMDRIYARTLETVLIVEQMKEWLGRLIPGPPPIQQNREPVKKEVVAVTDAMRGALLHRAQVKGEQVSRYDIITPTVWNFSPKDRQGQRGPVESALVGTEIPRPDMLFTVLGRIVRSFDPCLNCATHIMDIKNGSPFIRESKMVEIFG</sequence>
<evidence type="ECO:0000256" key="7">
    <source>
        <dbReference type="ARBA" id="ARBA00023002"/>
    </source>
</evidence>
<accession>A0ABR7T1A6</accession>